<dbReference type="InterPro" id="IPR041437">
    <property type="entry name" value="GH115_C"/>
</dbReference>
<dbReference type="PANTHER" id="PTHR37842">
    <property type="match status" value="1"/>
</dbReference>
<evidence type="ECO:0000313" key="4">
    <source>
        <dbReference type="EMBL" id="WED64222.1"/>
    </source>
</evidence>
<dbReference type="GO" id="GO:0005975">
    <property type="term" value="P:carbohydrate metabolic process"/>
    <property type="evidence" value="ECO:0007669"/>
    <property type="project" value="UniProtKB-ARBA"/>
</dbReference>
<reference evidence="4" key="1">
    <citation type="submission" date="2023-03" db="EMBL/GenBank/DDBJ databases">
        <title>Lomoglobus Profundus gen. nov., sp. nov., a novel member of the phylum Verrucomicrobia, isolated from deep-marine sediment of South China Sea.</title>
        <authorList>
            <person name="Ahmad T."/>
            <person name="Ishaq S.E."/>
            <person name="Wang F."/>
        </authorList>
    </citation>
    <scope>NUCLEOTIDE SEQUENCE</scope>
    <source>
        <strain evidence="4">LMO-M01</strain>
    </source>
</reference>
<accession>A0AAF0A0F7</accession>
<dbReference type="GO" id="GO:0016787">
    <property type="term" value="F:hydrolase activity"/>
    <property type="evidence" value="ECO:0007669"/>
    <property type="project" value="UniProtKB-KW"/>
</dbReference>
<dbReference type="RefSeq" id="WP_330931114.1">
    <property type="nucleotide sequence ID" value="NZ_CP119075.1"/>
</dbReference>
<dbReference type="InterPro" id="IPR042301">
    <property type="entry name" value="GH115_sf"/>
</dbReference>
<dbReference type="Gene3D" id="1.20.58.2150">
    <property type="match status" value="1"/>
</dbReference>
<dbReference type="Pfam" id="PF17829">
    <property type="entry name" value="GH115_C"/>
    <property type="match status" value="1"/>
</dbReference>
<feature type="signal peptide" evidence="2">
    <location>
        <begin position="1"/>
        <end position="18"/>
    </location>
</feature>
<dbReference type="EMBL" id="CP119075">
    <property type="protein sequence ID" value="WED64222.1"/>
    <property type="molecule type" value="Genomic_DNA"/>
</dbReference>
<evidence type="ECO:0000256" key="2">
    <source>
        <dbReference type="SAM" id="SignalP"/>
    </source>
</evidence>
<dbReference type="Proteomes" id="UP001218638">
    <property type="component" value="Chromosome"/>
</dbReference>
<dbReference type="InterPro" id="IPR031924">
    <property type="entry name" value="GH115"/>
</dbReference>
<evidence type="ECO:0000256" key="1">
    <source>
        <dbReference type="ARBA" id="ARBA00022801"/>
    </source>
</evidence>
<dbReference type="Gene3D" id="2.60.120.1620">
    <property type="match status" value="1"/>
</dbReference>
<sequence length="793" mass="87536">MKRYAFLLLLLTTARAFAATWVSSAPTADAFPLVANGHAATWNLSPTADAVVRLAADDVRADIERVTGLRPAEAATSAHPHPLVLVGTLGNHPRIDALVAAGKLDVGELAGAWESFVITTVDRALVIVGSDRRGTAFGVYELAQAIGVSPWHWWADVAPAPRNALYVAPGTRRFGPPSVKYRGIFLNDEDWGLQPWAAETFEPATGDIGPQTYEKVFELLLRLKANTLWPAMHACTQAFNLNPANAALADAYAIVMGSSHAEPLLRNNVGEWTAPKPDYNYVSNRDGVRAYWEERMRTNGAYENLYTLGMRGIHDSGIQGTTSDEQRITVLEQVFADQRELLETYVTSSTTPPPQIFCAYKEVLDLYRQGLAVPDDVTIVWPDDNFGYVRNFASPDEQARSGGFGVYYHISYLGRPMAYLWLNTTPPALIWEEMAKSHAHGADQVWIVNVGDLKPAEIGTEFFLDLAWDLRRWNPDTLADFLPAWAAREFGSAQADAITDVMNRYYQLNSVRKPEHLQWWTPLKESPQPSPFTSTEIDARFAAFATLRTEVDRIAAALPPARQAAFFQLVSYPIHGAALANQRYFAGERGDAPTAHAADSALHAITAEFDTIADGKWRGFMRLEPADNDWRSMRIGAWEMPHFPAKIEPADRAAIDLDLPAAATDVWRVIPGLGHSGQALTIWPFDTPRKAALTVTFDVPPTTDDDWTLELHRLPTHPIDPEHGQPVTLTLDDDRTLTLDATTPDGSAAWADGVLNQRVTHRIELGPLTPGRHTLTLTAGPGLVIDELRLRPD</sequence>
<evidence type="ECO:0000259" key="3">
    <source>
        <dbReference type="Pfam" id="PF17829"/>
    </source>
</evidence>
<protein>
    <submittedName>
        <fullName evidence="4">Glycosyl hydrolase 115 family protein</fullName>
    </submittedName>
</protein>
<dbReference type="InterPro" id="IPR029018">
    <property type="entry name" value="Hex-like_dom2"/>
</dbReference>
<feature type="domain" description="Gylcosyl hydrolase 115 C-terminal" evidence="3">
    <location>
        <begin position="665"/>
        <end position="786"/>
    </location>
</feature>
<gene>
    <name evidence="4" type="ORF">PXH66_17940</name>
</gene>
<evidence type="ECO:0000313" key="5">
    <source>
        <dbReference type="Proteomes" id="UP001218638"/>
    </source>
</evidence>
<dbReference type="AlphaFoldDB" id="A0AAF0A0F7"/>
<dbReference type="Pfam" id="PF15979">
    <property type="entry name" value="Glyco_hydro_115"/>
    <property type="match status" value="1"/>
</dbReference>
<dbReference type="Gene3D" id="3.30.379.10">
    <property type="entry name" value="Chitobiase/beta-hexosaminidase domain 2-like"/>
    <property type="match status" value="1"/>
</dbReference>
<dbReference type="Gene3D" id="3.20.20.520">
    <property type="entry name" value="Glycosyl hydrolase family 115"/>
    <property type="match status" value="1"/>
</dbReference>
<keyword evidence="5" id="KW-1185">Reference proteome</keyword>
<keyword evidence="2" id="KW-0732">Signal</keyword>
<name>A0AAF0A0F7_9BACT</name>
<feature type="chain" id="PRO_5042014980" evidence="2">
    <location>
        <begin position="19"/>
        <end position="793"/>
    </location>
</feature>
<dbReference type="PANTHER" id="PTHR37842:SF2">
    <property type="entry name" value="GYLCOSYL HYDROLASE 115 C-TERMINAL DOMAIN-CONTAINING PROTEIN"/>
    <property type="match status" value="1"/>
</dbReference>
<keyword evidence="1 4" id="KW-0378">Hydrolase</keyword>
<dbReference type="SUPFAM" id="SSF55545">
    <property type="entry name" value="beta-N-acetylhexosaminidase-like domain"/>
    <property type="match status" value="1"/>
</dbReference>
<organism evidence="4 5">
    <name type="scientific">Synoicihabitans lomoniglobus</name>
    <dbReference type="NCBI Taxonomy" id="2909285"/>
    <lineage>
        <taxon>Bacteria</taxon>
        <taxon>Pseudomonadati</taxon>
        <taxon>Verrucomicrobiota</taxon>
        <taxon>Opitutia</taxon>
        <taxon>Opitutales</taxon>
        <taxon>Opitutaceae</taxon>
        <taxon>Synoicihabitans</taxon>
    </lineage>
</organism>
<dbReference type="KEGG" id="slom:PXH66_17940"/>
<proteinExistence type="predicted"/>